<dbReference type="SUPFAM" id="SSF49503">
    <property type="entry name" value="Cupredoxins"/>
    <property type="match status" value="1"/>
</dbReference>
<dbReference type="SUPFAM" id="SSF81464">
    <property type="entry name" value="Cytochrome c oxidase subunit II-like, transmembrane region"/>
    <property type="match status" value="1"/>
</dbReference>
<dbReference type="PROSITE" id="PS00078">
    <property type="entry name" value="COX2"/>
    <property type="match status" value="1"/>
</dbReference>
<comment type="catalytic activity">
    <reaction evidence="14">
        <text>4 Fe(II)-[cytochrome c] + O2 + 8 H(+)(in) = 4 Fe(III)-[cytochrome c] + 2 H2O + 4 H(+)(out)</text>
        <dbReference type="Rhea" id="RHEA:11436"/>
        <dbReference type="Rhea" id="RHEA-COMP:10350"/>
        <dbReference type="Rhea" id="RHEA-COMP:14399"/>
        <dbReference type="ChEBI" id="CHEBI:15377"/>
        <dbReference type="ChEBI" id="CHEBI:15378"/>
        <dbReference type="ChEBI" id="CHEBI:15379"/>
        <dbReference type="ChEBI" id="CHEBI:29033"/>
        <dbReference type="ChEBI" id="CHEBI:29034"/>
        <dbReference type="EC" id="7.1.1.9"/>
    </reaction>
    <physiologicalReaction direction="left-to-right" evidence="14">
        <dbReference type="Rhea" id="RHEA:11437"/>
    </physiologicalReaction>
</comment>
<evidence type="ECO:0000256" key="11">
    <source>
        <dbReference type="ARBA" id="ARBA00022989"/>
    </source>
</evidence>
<keyword evidence="9" id="KW-1278">Translocase</keyword>
<evidence type="ECO:0000256" key="1">
    <source>
        <dbReference type="ARBA" id="ARBA00004141"/>
    </source>
</evidence>
<keyword evidence="15" id="KW-0999">Mitochondrion inner membrane</keyword>
<name>V5JVA2_9BIVA</name>
<dbReference type="GO" id="GO:0005743">
    <property type="term" value="C:mitochondrial inner membrane"/>
    <property type="evidence" value="ECO:0007669"/>
    <property type="project" value="UniProtKB-SubCell"/>
</dbReference>
<dbReference type="InterPro" id="IPR011759">
    <property type="entry name" value="Cyt_c_oxidase_su2_TM_dom"/>
</dbReference>
<evidence type="ECO:0000313" key="19">
    <source>
        <dbReference type="EMBL" id="AGR50828.1"/>
    </source>
</evidence>
<sequence length="367" mass="41596">MSVWGQLYFPDFNSEMAARLYYYHDLALIVVVVVSVLVLSFLISFLLSDVFVGESMHLKMKKHELLEVGWSTAPFFVLFGLGFVSLKNLYAMEVGENVEFLTKVTGHQWYWEYSYNMNFSELNNLDQFDKFVMSFLSVLDLGLVEKNFWVKFGDFLEEIILFDSNAVSHLSPNNYEDSVSMDVYSWGIYDKCDKVLSFSHGLLHSMNYCFVNSMNYSSVLSGISSLYLEGDWYFKYDAYIVPEDLLLESDFFGLSSSFRNQDVSVPCYLIRNEKNEVLVSTADVMHSWGVSELGVKADAVPGRENAVKVVPLRSGVAFGFCYELCGAGHSQMPICVLVANKLDVDWIIKSGILGTDSVVDFLSSDLN</sequence>
<keyword evidence="13 15" id="KW-0472">Membrane</keyword>
<evidence type="ECO:0000256" key="14">
    <source>
        <dbReference type="ARBA" id="ARBA00049512"/>
    </source>
</evidence>
<evidence type="ECO:0000259" key="18">
    <source>
        <dbReference type="PROSITE" id="PS50999"/>
    </source>
</evidence>
<dbReference type="InterPro" id="IPR045187">
    <property type="entry name" value="CcO_II"/>
</dbReference>
<comment type="similarity">
    <text evidence="2 15">Belongs to the cytochrome c oxidase subunit 2 family.</text>
</comment>
<dbReference type="InterPro" id="IPR002429">
    <property type="entry name" value="CcO_II-like_C"/>
</dbReference>
<comment type="cofactor">
    <cofactor evidence="15">
        <name>Cu cation</name>
        <dbReference type="ChEBI" id="CHEBI:23378"/>
    </cofactor>
    <text evidence="15">Binds a copper A center.</text>
</comment>
<keyword evidence="4 15" id="KW-0813">Transport</keyword>
<comment type="function">
    <text evidence="15">Component of the cytochrome c oxidase, the last enzyme in the mitochondrial electron transport chain which drives oxidative phosphorylation. The respiratory chain contains 3 multisubunit complexes succinate dehydrogenase (complex II, CII), ubiquinol-cytochrome c oxidoreductase (cytochrome b-c1 complex, complex III, CIII) and cytochrome c oxidase (complex IV, CIV), that cooperate to transfer electrons derived from NADH and succinate to molecular oxygen, creating an electrochemical gradient over the inner membrane that drives transmembrane transport and the ATP synthase. Cytochrome c oxidase is the component of the respiratory chain that catalyzes the reduction of oxygen to water. Electrons originating from reduced cytochrome c in the intermembrane space (IMS) are transferred via the dinuclear copper A center (CU(A)) of subunit 2 and heme A of subunit 1 to the active site in subunit 1, a binuclear center (BNC) formed by heme A3 and copper B (CU(B)). The BNC reduces molecular oxygen to 2 water molecules using 4 electrons from cytochrome c in the IMS and 4 protons from the mitochondrial matrix.</text>
</comment>
<proteinExistence type="inferred from homology"/>
<dbReference type="AlphaFoldDB" id="V5JVA2"/>
<evidence type="ECO:0000256" key="10">
    <source>
        <dbReference type="ARBA" id="ARBA00022982"/>
    </source>
</evidence>
<evidence type="ECO:0000256" key="12">
    <source>
        <dbReference type="ARBA" id="ARBA00023008"/>
    </source>
</evidence>
<dbReference type="PRINTS" id="PR01166">
    <property type="entry name" value="CYCOXIDASEII"/>
</dbReference>
<evidence type="ECO:0000256" key="13">
    <source>
        <dbReference type="ARBA" id="ARBA00023136"/>
    </source>
</evidence>
<keyword evidence="5 15" id="KW-0679">Respiratory chain</keyword>
<protein>
    <recommendedName>
        <fullName evidence="3 15">Cytochrome c oxidase subunit 2</fullName>
    </recommendedName>
</protein>
<dbReference type="Pfam" id="PF00116">
    <property type="entry name" value="COX2"/>
    <property type="match status" value="1"/>
</dbReference>
<keyword evidence="10 15" id="KW-0249">Electron transport</keyword>
<feature type="transmembrane region" description="Helical" evidence="16">
    <location>
        <begin position="20"/>
        <end position="47"/>
    </location>
</feature>
<evidence type="ECO:0000259" key="17">
    <source>
        <dbReference type="PROSITE" id="PS50857"/>
    </source>
</evidence>
<dbReference type="Gene3D" id="2.60.40.420">
    <property type="entry name" value="Cupredoxins - blue copper proteins"/>
    <property type="match status" value="1"/>
</dbReference>
<dbReference type="InterPro" id="IPR036257">
    <property type="entry name" value="Cyt_c_oxidase_su2_TM_sf"/>
</dbReference>
<comment type="subcellular location">
    <subcellularLocation>
        <location evidence="1">Membrane</location>
        <topology evidence="1">Multi-pass membrane protein</topology>
    </subcellularLocation>
    <subcellularLocation>
        <location evidence="15">Mitochondrion inner membrane</location>
        <topology evidence="15">Multi-pass membrane protein</topology>
    </subcellularLocation>
</comment>
<feature type="domain" description="Cytochrome oxidase subunit II transmembrane region profile" evidence="18">
    <location>
        <begin position="1"/>
        <end position="96"/>
    </location>
</feature>
<evidence type="ECO:0000256" key="3">
    <source>
        <dbReference type="ARBA" id="ARBA00015946"/>
    </source>
</evidence>
<dbReference type="PROSITE" id="PS50999">
    <property type="entry name" value="COX2_TM"/>
    <property type="match status" value="1"/>
</dbReference>
<dbReference type="GO" id="GO:0042773">
    <property type="term" value="P:ATP synthesis coupled electron transport"/>
    <property type="evidence" value="ECO:0007669"/>
    <property type="project" value="TreeGrafter"/>
</dbReference>
<keyword evidence="15 19" id="KW-0496">Mitochondrion</keyword>
<dbReference type="Gene3D" id="1.10.287.90">
    <property type="match status" value="1"/>
</dbReference>
<feature type="domain" description="Cytochrome oxidase subunit II copper A binding" evidence="17">
    <location>
        <begin position="97"/>
        <end position="350"/>
    </location>
</feature>
<dbReference type="GeneID" id="17727907"/>
<dbReference type="PANTHER" id="PTHR22888:SF9">
    <property type="entry name" value="CYTOCHROME C OXIDASE SUBUNIT 2"/>
    <property type="match status" value="1"/>
</dbReference>
<keyword evidence="8" id="KW-0460">Magnesium</keyword>
<evidence type="ECO:0000256" key="4">
    <source>
        <dbReference type="ARBA" id="ARBA00022448"/>
    </source>
</evidence>
<dbReference type="EMBL" id="KC832317">
    <property type="protein sequence ID" value="AGR50828.1"/>
    <property type="molecule type" value="Genomic_DNA"/>
</dbReference>
<dbReference type="InterPro" id="IPR001505">
    <property type="entry name" value="Copper_CuA"/>
</dbReference>
<keyword evidence="6 15" id="KW-0812">Transmembrane</keyword>
<evidence type="ECO:0000256" key="8">
    <source>
        <dbReference type="ARBA" id="ARBA00022842"/>
    </source>
</evidence>
<dbReference type="PROSITE" id="PS50857">
    <property type="entry name" value="COX2_CUA"/>
    <property type="match status" value="1"/>
</dbReference>
<reference evidence="19" key="1">
    <citation type="journal article" date="2014" name="Gene">
        <title>Evolution of the tRNA gene family in mitochondrial genomes of five Meretrix clams (Bivalvia, Veneridae).</title>
        <authorList>
            <person name="Wu X."/>
            <person name="Xiao S."/>
            <person name="Li X."/>
            <person name="Li L."/>
            <person name="Shi W."/>
            <person name="Yu Z."/>
        </authorList>
    </citation>
    <scope>NUCLEOTIDE SEQUENCE</scope>
</reference>
<dbReference type="Pfam" id="PF02790">
    <property type="entry name" value="COX2_TM"/>
    <property type="match status" value="1"/>
</dbReference>
<feature type="transmembrane region" description="Helical" evidence="16">
    <location>
        <begin position="68"/>
        <end position="86"/>
    </location>
</feature>
<dbReference type="RefSeq" id="YP_008854382.1">
    <property type="nucleotide sequence ID" value="NC_022924.1"/>
</dbReference>
<evidence type="ECO:0000256" key="9">
    <source>
        <dbReference type="ARBA" id="ARBA00022967"/>
    </source>
</evidence>
<evidence type="ECO:0000256" key="16">
    <source>
        <dbReference type="SAM" id="Phobius"/>
    </source>
</evidence>
<keyword evidence="11 16" id="KW-1133">Transmembrane helix</keyword>
<gene>
    <name evidence="19" type="primary">cox2</name>
</gene>
<organism evidence="19">
    <name type="scientific">Meretrix lyrata</name>
    <dbReference type="NCBI Taxonomy" id="223151"/>
    <lineage>
        <taxon>Eukaryota</taxon>
        <taxon>Metazoa</taxon>
        <taxon>Spiralia</taxon>
        <taxon>Lophotrochozoa</taxon>
        <taxon>Mollusca</taxon>
        <taxon>Bivalvia</taxon>
        <taxon>Autobranchia</taxon>
        <taxon>Heteroconchia</taxon>
        <taxon>Euheterodonta</taxon>
        <taxon>Imparidentia</taxon>
        <taxon>Neoheterodontei</taxon>
        <taxon>Venerida</taxon>
        <taxon>Veneroidea</taxon>
        <taxon>Veneridae</taxon>
        <taxon>Meretrix</taxon>
    </lineage>
</organism>
<dbReference type="PANTHER" id="PTHR22888">
    <property type="entry name" value="CYTOCHROME C OXIDASE, SUBUNIT II"/>
    <property type="match status" value="1"/>
</dbReference>
<evidence type="ECO:0000256" key="15">
    <source>
        <dbReference type="RuleBase" id="RU000457"/>
    </source>
</evidence>
<evidence type="ECO:0000256" key="7">
    <source>
        <dbReference type="ARBA" id="ARBA00022723"/>
    </source>
</evidence>
<dbReference type="CTD" id="4513"/>
<dbReference type="InterPro" id="IPR008972">
    <property type="entry name" value="Cupredoxin"/>
</dbReference>
<dbReference type="GO" id="GO:0005507">
    <property type="term" value="F:copper ion binding"/>
    <property type="evidence" value="ECO:0007669"/>
    <property type="project" value="InterPro"/>
</dbReference>
<keyword evidence="7 15" id="KW-0479">Metal-binding</keyword>
<evidence type="ECO:0000256" key="5">
    <source>
        <dbReference type="ARBA" id="ARBA00022660"/>
    </source>
</evidence>
<geneLocation type="mitochondrion" evidence="19"/>
<accession>V5JVA2</accession>
<dbReference type="GO" id="GO:0004129">
    <property type="term" value="F:cytochrome-c oxidase activity"/>
    <property type="evidence" value="ECO:0007669"/>
    <property type="project" value="UniProtKB-EC"/>
</dbReference>
<evidence type="ECO:0000256" key="6">
    <source>
        <dbReference type="ARBA" id="ARBA00022692"/>
    </source>
</evidence>
<evidence type="ECO:0000256" key="2">
    <source>
        <dbReference type="ARBA" id="ARBA00007866"/>
    </source>
</evidence>
<keyword evidence="12 15" id="KW-0186">Copper</keyword>